<sequence length="101" mass="10985">MAEIHILPARHPDADQITRLSADLAAAQEQGVDLGSRVSHIHANGETLLSMSHGLEGALDRLRQSLHQLGMQDQLEVAALQQLLEKVQDLADRAQRFSSGS</sequence>
<dbReference type="Proteomes" id="UP001244297">
    <property type="component" value="Unassembled WGS sequence"/>
</dbReference>
<dbReference type="RefSeq" id="WP_238293413.1">
    <property type="nucleotide sequence ID" value="NZ_BPQS01000069.1"/>
</dbReference>
<comment type="caution">
    <text evidence="1">The sequence shown here is derived from an EMBL/GenBank/DDBJ whole genome shotgun (WGS) entry which is preliminary data.</text>
</comment>
<gene>
    <name evidence="1" type="ORF">QWZ18_31345</name>
</gene>
<proteinExistence type="predicted"/>
<evidence type="ECO:0000313" key="1">
    <source>
        <dbReference type="EMBL" id="MDN3575080.1"/>
    </source>
</evidence>
<dbReference type="EMBL" id="JAUFPT010000140">
    <property type="protein sequence ID" value="MDN3575080.1"/>
    <property type="molecule type" value="Genomic_DNA"/>
</dbReference>
<protein>
    <submittedName>
        <fullName evidence="1">Uncharacterized protein</fullName>
    </submittedName>
</protein>
<name>A0ABT8AZU2_9HYPH</name>
<evidence type="ECO:0000313" key="2">
    <source>
        <dbReference type="Proteomes" id="UP001244297"/>
    </source>
</evidence>
<organism evidence="1 2">
    <name type="scientific">Methylobacterium longum</name>
    <dbReference type="NCBI Taxonomy" id="767694"/>
    <lineage>
        <taxon>Bacteria</taxon>
        <taxon>Pseudomonadati</taxon>
        <taxon>Pseudomonadota</taxon>
        <taxon>Alphaproteobacteria</taxon>
        <taxon>Hyphomicrobiales</taxon>
        <taxon>Methylobacteriaceae</taxon>
        <taxon>Methylobacterium</taxon>
    </lineage>
</organism>
<keyword evidence="2" id="KW-1185">Reference proteome</keyword>
<accession>A0ABT8AZU2</accession>
<reference evidence="2" key="1">
    <citation type="journal article" date="2019" name="Int. J. Syst. Evol. Microbiol.">
        <title>The Global Catalogue of Microorganisms (GCM) 10K type strain sequencing project: providing services to taxonomists for standard genome sequencing and annotation.</title>
        <authorList>
            <consortium name="The Broad Institute Genomics Platform"/>
            <consortium name="The Broad Institute Genome Sequencing Center for Infectious Disease"/>
            <person name="Wu L."/>
            <person name="Ma J."/>
        </authorList>
    </citation>
    <scope>NUCLEOTIDE SEQUENCE [LARGE SCALE GENOMIC DNA]</scope>
    <source>
        <strain evidence="2">CECT 7806</strain>
    </source>
</reference>